<gene>
    <name evidence="2" type="ORF">SSCH_1730003</name>
</gene>
<evidence type="ECO:0000313" key="2">
    <source>
        <dbReference type="EMBL" id="CEO88322.1"/>
    </source>
</evidence>
<dbReference type="InterPro" id="IPR027417">
    <property type="entry name" value="P-loop_NTPase"/>
</dbReference>
<dbReference type="GO" id="GO:0016887">
    <property type="term" value="F:ATP hydrolysis activity"/>
    <property type="evidence" value="ECO:0007669"/>
    <property type="project" value="InterPro"/>
</dbReference>
<feature type="domain" description="ABC transporter" evidence="1">
    <location>
        <begin position="20"/>
        <end position="76"/>
    </location>
</feature>
<dbReference type="InterPro" id="IPR003439">
    <property type="entry name" value="ABC_transporter-like_ATP-bd"/>
</dbReference>
<protein>
    <submittedName>
        <fullName evidence="2">Uncharacterized ABC transporter ATP-binding protein YknY</fullName>
        <ecNumber evidence="2">3.6.3.-</ecNumber>
    </submittedName>
</protein>
<evidence type="ECO:0000313" key="3">
    <source>
        <dbReference type="Proteomes" id="UP000046155"/>
    </source>
</evidence>
<reference evidence="3" key="1">
    <citation type="submission" date="2015-01" db="EMBL/GenBank/DDBJ databases">
        <authorList>
            <person name="Manzoor Shahid"/>
            <person name="Zubair Saima"/>
        </authorList>
    </citation>
    <scope>NUCLEOTIDE SEQUENCE [LARGE SCALE GENOMIC DNA]</scope>
    <source>
        <strain evidence="3">Sp3</strain>
    </source>
</reference>
<dbReference type="Gene3D" id="3.40.50.300">
    <property type="entry name" value="P-loop containing nucleotide triphosphate hydrolases"/>
    <property type="match status" value="1"/>
</dbReference>
<dbReference type="GO" id="GO:0005524">
    <property type="term" value="F:ATP binding"/>
    <property type="evidence" value="ECO:0007669"/>
    <property type="project" value="UniProtKB-KW"/>
</dbReference>
<dbReference type="PANTHER" id="PTHR24220:SF86">
    <property type="entry name" value="ABC TRANSPORTER ABCH.1"/>
    <property type="match status" value="1"/>
</dbReference>
<keyword evidence="2" id="KW-0547">Nucleotide-binding</keyword>
<dbReference type="SUPFAM" id="SSF52540">
    <property type="entry name" value="P-loop containing nucleoside triphosphate hydrolases"/>
    <property type="match status" value="1"/>
</dbReference>
<dbReference type="PANTHER" id="PTHR24220">
    <property type="entry name" value="IMPORT ATP-BINDING PROTEIN"/>
    <property type="match status" value="1"/>
</dbReference>
<sequence length="131" mass="14975">MIDDYNTYQNVKVPLDYTRISRREKKKRIEEMICRLGIEDKKNKLPSELSGGQSQRVAIARALVNRPEIILADEPTGALDQKTGRVIMDIFTKLNLEGKTVIIVTHSQDVAEYCRRIIMLEDGKIVSDMPN</sequence>
<dbReference type="AlphaFoldDB" id="A0A0B7MKX9"/>
<dbReference type="EMBL" id="CDRZ01000083">
    <property type="protein sequence ID" value="CEO88322.1"/>
    <property type="molecule type" value="Genomic_DNA"/>
</dbReference>
<keyword evidence="2" id="KW-0378">Hydrolase</keyword>
<organism evidence="2 3">
    <name type="scientific">Syntrophaceticus schinkii</name>
    <dbReference type="NCBI Taxonomy" id="499207"/>
    <lineage>
        <taxon>Bacteria</taxon>
        <taxon>Bacillati</taxon>
        <taxon>Bacillota</taxon>
        <taxon>Clostridia</taxon>
        <taxon>Thermoanaerobacterales</taxon>
        <taxon>Thermoanaerobacterales Family III. Incertae Sedis</taxon>
        <taxon>Syntrophaceticus</taxon>
    </lineage>
</organism>
<dbReference type="GO" id="GO:0005886">
    <property type="term" value="C:plasma membrane"/>
    <property type="evidence" value="ECO:0007669"/>
    <property type="project" value="TreeGrafter"/>
</dbReference>
<dbReference type="EC" id="3.6.3.-" evidence="2"/>
<dbReference type="InterPro" id="IPR015854">
    <property type="entry name" value="ABC_transpr_LolD-like"/>
</dbReference>
<dbReference type="GO" id="GO:0022857">
    <property type="term" value="F:transmembrane transporter activity"/>
    <property type="evidence" value="ECO:0007669"/>
    <property type="project" value="TreeGrafter"/>
</dbReference>
<proteinExistence type="predicted"/>
<keyword evidence="3" id="KW-1185">Reference proteome</keyword>
<dbReference type="Pfam" id="PF00005">
    <property type="entry name" value="ABC_tran"/>
    <property type="match status" value="1"/>
</dbReference>
<accession>A0A0B7MKX9</accession>
<dbReference type="Proteomes" id="UP000046155">
    <property type="component" value="Unassembled WGS sequence"/>
</dbReference>
<name>A0A0B7MKX9_9FIRM</name>
<keyword evidence="2" id="KW-0067">ATP-binding</keyword>
<evidence type="ECO:0000259" key="1">
    <source>
        <dbReference type="Pfam" id="PF00005"/>
    </source>
</evidence>